<dbReference type="GO" id="GO:0007165">
    <property type="term" value="P:signal transduction"/>
    <property type="evidence" value="ECO:0007669"/>
    <property type="project" value="InterPro"/>
</dbReference>
<dbReference type="InterPro" id="IPR035897">
    <property type="entry name" value="Toll_tir_struct_dom_sf"/>
</dbReference>
<dbReference type="EMBL" id="GL348714">
    <property type="protein sequence ID" value="EFH64382.1"/>
    <property type="molecule type" value="Genomic_DNA"/>
</dbReference>
<feature type="domain" description="TIR" evidence="2">
    <location>
        <begin position="22"/>
        <end position="197"/>
    </location>
</feature>
<protein>
    <submittedName>
        <fullName evidence="3">Predicted protein</fullName>
    </submittedName>
</protein>
<reference evidence="4" key="1">
    <citation type="journal article" date="2011" name="Nat. Genet.">
        <title>The Arabidopsis lyrata genome sequence and the basis of rapid genome size change.</title>
        <authorList>
            <person name="Hu T.T."/>
            <person name="Pattyn P."/>
            <person name="Bakker E.G."/>
            <person name="Cao J."/>
            <person name="Cheng J.-F."/>
            <person name="Clark R.M."/>
            <person name="Fahlgren N."/>
            <person name="Fawcett J.A."/>
            <person name="Grimwood J."/>
            <person name="Gundlach H."/>
            <person name="Haberer G."/>
            <person name="Hollister J.D."/>
            <person name="Ossowski S."/>
            <person name="Ottilar R.P."/>
            <person name="Salamov A.A."/>
            <person name="Schneeberger K."/>
            <person name="Spannagl M."/>
            <person name="Wang X."/>
            <person name="Yang L."/>
            <person name="Nasrallah M.E."/>
            <person name="Bergelson J."/>
            <person name="Carrington J.C."/>
            <person name="Gaut B.S."/>
            <person name="Schmutz J."/>
            <person name="Mayer K.F.X."/>
            <person name="Van de Peer Y."/>
            <person name="Grigoriev I.V."/>
            <person name="Nordborg M."/>
            <person name="Weigel D."/>
            <person name="Guo Y.-L."/>
        </authorList>
    </citation>
    <scope>NUCLEOTIDE SEQUENCE [LARGE SCALE GENOMIC DNA]</scope>
    <source>
        <strain evidence="4">cv. MN47</strain>
    </source>
</reference>
<dbReference type="Gramene" id="Al_scaffold_0002_459">
    <property type="protein sequence ID" value="Al_scaffold_0002_459"/>
    <property type="gene ID" value="Al_scaffold_0002_459"/>
</dbReference>
<dbReference type="PANTHER" id="PTHR32009:SF53">
    <property type="entry name" value="TOLL-INTERLEUKIN-RESISTANCE (TIR) DOMAIN FAMILY PROTEIN"/>
    <property type="match status" value="1"/>
</dbReference>
<evidence type="ECO:0000313" key="3">
    <source>
        <dbReference type="EMBL" id="EFH64382.1"/>
    </source>
</evidence>
<evidence type="ECO:0000259" key="2">
    <source>
        <dbReference type="PROSITE" id="PS50104"/>
    </source>
</evidence>
<accession>D7KWP1</accession>
<sequence length="206" mass="24416">MTKSVKKIPMVTISRFMQPPRFQDQVFINFRGEEIRYSFLSHLVAAFKLHGINFFIDKDEQKGKDLKHLFKRIKESQIALAIFSERYAQSRWCLNELAKMKKLARKGKLNVVPIFYKVKVNDVRHQEGKFGSNFWKLAKTSSGEEIKKWKEALEFFSNKMGLTLCGKSWFLPFPFPAQRQISSKKLLRNWREYKEESQQKRGKITL</sequence>
<name>D7KWP1_ARALL</name>
<dbReference type="InterPro" id="IPR000157">
    <property type="entry name" value="TIR_dom"/>
</dbReference>
<evidence type="ECO:0000256" key="1">
    <source>
        <dbReference type="ARBA" id="ARBA00023027"/>
    </source>
</evidence>
<dbReference type="PANTHER" id="PTHR32009">
    <property type="entry name" value="TMV RESISTANCE PROTEIN N-LIKE"/>
    <property type="match status" value="1"/>
</dbReference>
<evidence type="ECO:0000313" key="4">
    <source>
        <dbReference type="Proteomes" id="UP000008694"/>
    </source>
</evidence>
<dbReference type="Pfam" id="PF01582">
    <property type="entry name" value="TIR"/>
    <property type="match status" value="1"/>
</dbReference>
<keyword evidence="1" id="KW-0520">NAD</keyword>
<gene>
    <name evidence="3" type="ORF">ARALYDRAFT_675309</name>
</gene>
<dbReference type="FunFam" id="3.40.50.10140:FF:000007">
    <property type="entry name" value="Disease resistance protein (TIR-NBS-LRR class)"/>
    <property type="match status" value="1"/>
</dbReference>
<dbReference type="SUPFAM" id="SSF52200">
    <property type="entry name" value="Toll/Interleukin receptor TIR domain"/>
    <property type="match status" value="1"/>
</dbReference>
<dbReference type="AlphaFoldDB" id="D7KWP1"/>
<dbReference type="Proteomes" id="UP000008694">
    <property type="component" value="Unassembled WGS sequence"/>
</dbReference>
<keyword evidence="4" id="KW-1185">Reference proteome</keyword>
<dbReference type="PROSITE" id="PS50104">
    <property type="entry name" value="TIR"/>
    <property type="match status" value="1"/>
</dbReference>
<dbReference type="SMART" id="SM00255">
    <property type="entry name" value="TIR"/>
    <property type="match status" value="1"/>
</dbReference>
<proteinExistence type="predicted"/>
<dbReference type="HOGENOM" id="CLU_001561_3_1_1"/>
<dbReference type="Gene3D" id="3.40.50.10140">
    <property type="entry name" value="Toll/interleukin-1 receptor homology (TIR) domain"/>
    <property type="match status" value="1"/>
</dbReference>
<organism evidence="4">
    <name type="scientific">Arabidopsis lyrata subsp. lyrata</name>
    <name type="common">Lyre-leaved rock-cress</name>
    <dbReference type="NCBI Taxonomy" id="81972"/>
    <lineage>
        <taxon>Eukaryota</taxon>
        <taxon>Viridiplantae</taxon>
        <taxon>Streptophyta</taxon>
        <taxon>Embryophyta</taxon>
        <taxon>Tracheophyta</taxon>
        <taxon>Spermatophyta</taxon>
        <taxon>Magnoliopsida</taxon>
        <taxon>eudicotyledons</taxon>
        <taxon>Gunneridae</taxon>
        <taxon>Pentapetalae</taxon>
        <taxon>rosids</taxon>
        <taxon>malvids</taxon>
        <taxon>Brassicales</taxon>
        <taxon>Brassicaceae</taxon>
        <taxon>Camelineae</taxon>
        <taxon>Arabidopsis</taxon>
    </lineage>
</organism>
<dbReference type="STRING" id="81972.D7KWP1"/>